<reference evidence="2 3" key="1">
    <citation type="submission" date="2023-11" db="EMBL/GenBank/DDBJ databases">
        <title>Dfirmibasis_genome.</title>
        <authorList>
            <person name="Edelbroek B."/>
            <person name="Kjellin J."/>
            <person name="Jerlstrom-Hultqvist J."/>
            <person name="Soderbom F."/>
        </authorList>
    </citation>
    <scope>NUCLEOTIDE SEQUENCE [LARGE SCALE GENOMIC DNA]</scope>
    <source>
        <strain evidence="2 3">TNS-C-14</strain>
    </source>
</reference>
<keyword evidence="1" id="KW-0812">Transmembrane</keyword>
<dbReference type="Proteomes" id="UP001344447">
    <property type="component" value="Unassembled WGS sequence"/>
</dbReference>
<sequence>MNISFLNLRWTSTSPGKTVFLEKDNSLSLTRDWYASTSSIPSQQILYCILFIVFYYFAFC</sequence>
<name>A0AAN7U8R9_9MYCE</name>
<evidence type="ECO:0000313" key="2">
    <source>
        <dbReference type="EMBL" id="KAK5581640.1"/>
    </source>
</evidence>
<evidence type="ECO:0000256" key="1">
    <source>
        <dbReference type="SAM" id="Phobius"/>
    </source>
</evidence>
<dbReference type="EMBL" id="JAVFKY010000002">
    <property type="protein sequence ID" value="KAK5581640.1"/>
    <property type="molecule type" value="Genomic_DNA"/>
</dbReference>
<proteinExistence type="predicted"/>
<comment type="caution">
    <text evidence="2">The sequence shown here is derived from an EMBL/GenBank/DDBJ whole genome shotgun (WGS) entry which is preliminary data.</text>
</comment>
<dbReference type="AlphaFoldDB" id="A0AAN7U8R9"/>
<organism evidence="2 3">
    <name type="scientific">Dictyostelium firmibasis</name>
    <dbReference type="NCBI Taxonomy" id="79012"/>
    <lineage>
        <taxon>Eukaryota</taxon>
        <taxon>Amoebozoa</taxon>
        <taxon>Evosea</taxon>
        <taxon>Eumycetozoa</taxon>
        <taxon>Dictyostelia</taxon>
        <taxon>Dictyosteliales</taxon>
        <taxon>Dictyosteliaceae</taxon>
        <taxon>Dictyostelium</taxon>
    </lineage>
</organism>
<evidence type="ECO:0000313" key="3">
    <source>
        <dbReference type="Proteomes" id="UP001344447"/>
    </source>
</evidence>
<keyword evidence="3" id="KW-1185">Reference proteome</keyword>
<gene>
    <name evidence="2" type="ORF">RB653_001677</name>
</gene>
<protein>
    <submittedName>
        <fullName evidence="2">Uncharacterized protein</fullName>
    </submittedName>
</protein>
<feature type="transmembrane region" description="Helical" evidence="1">
    <location>
        <begin position="40"/>
        <end position="59"/>
    </location>
</feature>
<accession>A0AAN7U8R9</accession>
<keyword evidence="1" id="KW-0472">Membrane</keyword>
<keyword evidence="1" id="KW-1133">Transmembrane helix</keyword>